<evidence type="ECO:0000256" key="1">
    <source>
        <dbReference type="SAM" id="SignalP"/>
    </source>
</evidence>
<evidence type="ECO:0000313" key="2">
    <source>
        <dbReference type="EMBL" id="SEG56669.1"/>
    </source>
</evidence>
<dbReference type="GO" id="GO:0043448">
    <property type="term" value="P:alkane catabolic process"/>
    <property type="evidence" value="ECO:0007669"/>
    <property type="project" value="TreeGrafter"/>
</dbReference>
<feature type="signal peptide" evidence="1">
    <location>
        <begin position="1"/>
        <end position="19"/>
    </location>
</feature>
<keyword evidence="1" id="KW-0732">Signal</keyword>
<dbReference type="PROSITE" id="PS51257">
    <property type="entry name" value="PROKAR_LIPOPROTEIN"/>
    <property type="match status" value="1"/>
</dbReference>
<dbReference type="EMBL" id="FNVU01000006">
    <property type="protein sequence ID" value="SEG56669.1"/>
    <property type="molecule type" value="Genomic_DNA"/>
</dbReference>
<dbReference type="RefSeq" id="WP_103886553.1">
    <property type="nucleotide sequence ID" value="NZ_FNVU01000006.1"/>
</dbReference>
<organism evidence="2 3">
    <name type="scientific">Actinacidiphila yanglinensis</name>
    <dbReference type="NCBI Taxonomy" id="310779"/>
    <lineage>
        <taxon>Bacteria</taxon>
        <taxon>Bacillati</taxon>
        <taxon>Actinomycetota</taxon>
        <taxon>Actinomycetes</taxon>
        <taxon>Kitasatosporales</taxon>
        <taxon>Streptomycetaceae</taxon>
        <taxon>Actinacidiphila</taxon>
    </lineage>
</organism>
<dbReference type="Pfam" id="PF03640">
    <property type="entry name" value="Lipoprotein_15"/>
    <property type="match status" value="2"/>
</dbReference>
<keyword evidence="2" id="KW-0449">Lipoprotein</keyword>
<name>A0A1H6B748_9ACTN</name>
<dbReference type="Proteomes" id="UP000236754">
    <property type="component" value="Unassembled WGS sequence"/>
</dbReference>
<dbReference type="OrthoDB" id="597632at2"/>
<evidence type="ECO:0000313" key="3">
    <source>
        <dbReference type="Proteomes" id="UP000236754"/>
    </source>
</evidence>
<accession>A0A1H6B748</accession>
<dbReference type="PANTHER" id="PTHR39335:SF1">
    <property type="entry name" value="BLL4220 PROTEIN"/>
    <property type="match status" value="1"/>
</dbReference>
<reference evidence="2 3" key="1">
    <citation type="submission" date="2016-10" db="EMBL/GenBank/DDBJ databases">
        <authorList>
            <person name="de Groot N.N."/>
        </authorList>
    </citation>
    <scope>NUCLEOTIDE SEQUENCE [LARGE SCALE GENOMIC DNA]</scope>
    <source>
        <strain evidence="2 3">CGMCC 4.2023</strain>
    </source>
</reference>
<dbReference type="PANTHER" id="PTHR39335">
    <property type="entry name" value="BLL4220 PROTEIN"/>
    <property type="match status" value="1"/>
</dbReference>
<dbReference type="AlphaFoldDB" id="A0A1H6B748"/>
<proteinExistence type="predicted"/>
<keyword evidence="3" id="KW-1185">Reference proteome</keyword>
<sequence>MKRTARAATCAAAVLLASALTGCGSSGKSDSGHAPSDATSASAAAAKAHPKAAKVAQATVATKSVGNLGTILVNGKDRTLYLFLADKKNTSNCTGTCAAAWPPLLTNGTALAGKGADSKLLGTATRSGGVKQATYNGHPLYLYIGDTKAGQSNGQGLNQFGALWYVVNAKGKQVTS</sequence>
<feature type="chain" id="PRO_5038509669" evidence="1">
    <location>
        <begin position="20"/>
        <end position="176"/>
    </location>
</feature>
<protein>
    <submittedName>
        <fullName evidence="2">Predicted lipoprotein with conserved Yx(FWY)xxD motif</fullName>
    </submittedName>
</protein>
<gene>
    <name evidence="2" type="ORF">SAMN05216223_106291</name>
</gene>
<dbReference type="InterPro" id="IPR005297">
    <property type="entry name" value="Lipoprotein_repeat"/>
</dbReference>